<evidence type="ECO:0000313" key="5">
    <source>
        <dbReference type="EMBL" id="AYV20296.1"/>
    </source>
</evidence>
<keyword evidence="1" id="KW-0805">Transcription regulation</keyword>
<dbReference type="SUPFAM" id="SSF53822">
    <property type="entry name" value="Periplasmic binding protein-like I"/>
    <property type="match status" value="1"/>
</dbReference>
<accession>A0A3G4V683</accession>
<evidence type="ECO:0000313" key="6">
    <source>
        <dbReference type="Proteomes" id="UP000279760"/>
    </source>
</evidence>
<dbReference type="Proteomes" id="UP000279760">
    <property type="component" value="Chromosome 1"/>
</dbReference>
<evidence type="ECO:0000256" key="3">
    <source>
        <dbReference type="ARBA" id="ARBA00023163"/>
    </source>
</evidence>
<dbReference type="GO" id="GO:0000976">
    <property type="term" value="F:transcription cis-regulatory region binding"/>
    <property type="evidence" value="ECO:0007669"/>
    <property type="project" value="TreeGrafter"/>
</dbReference>
<sequence length="337" mass="36941">MATIKEIAKLAETSISSVSRVLNSSGYVSEPVRKRIQKVLDETGYRPNALAKALHSKRSQTIGVILPKINATSSGDNIAGIDQYFANNGYSIILGNTNHSIKSELEFLDLFAEKQVDGIILIATTITSEHKEKIRKVGKPVVVMGQSTTDGTPCVLFDEVTAVEEIIDYLVASQHRNIALIGVSESDVSVGVKRKQGYLNSLEKHGLPISADMMVNGEFSVESGYTACQELYEERMQRPDAIFAANDKMAIGAITYLLEHGFKVPEDVSVCGVGGGNMSRYYNPKITSLVYDFEESGKTSAHLLHMLIEKPDLDLNDHVSFIPYHLEVRDSTAPKLS</sequence>
<dbReference type="SMART" id="SM00354">
    <property type="entry name" value="HTH_LACI"/>
    <property type="match status" value="1"/>
</dbReference>
<dbReference type="CDD" id="cd01542">
    <property type="entry name" value="PBP1_TreR-like"/>
    <property type="match status" value="1"/>
</dbReference>
<evidence type="ECO:0000259" key="4">
    <source>
        <dbReference type="PROSITE" id="PS50932"/>
    </source>
</evidence>
<dbReference type="InterPro" id="IPR028082">
    <property type="entry name" value="Peripla_BP_I"/>
</dbReference>
<protein>
    <submittedName>
        <fullName evidence="5">LacI family transcriptional regulator</fullName>
    </submittedName>
</protein>
<name>A0A3G4V683_9VIBR</name>
<keyword evidence="3" id="KW-0804">Transcription</keyword>
<dbReference type="SUPFAM" id="SSF47413">
    <property type="entry name" value="lambda repressor-like DNA-binding domains"/>
    <property type="match status" value="1"/>
</dbReference>
<keyword evidence="2" id="KW-0238">DNA-binding</keyword>
<organism evidence="5 6">
    <name type="scientific">Vibrio mediterranei</name>
    <dbReference type="NCBI Taxonomy" id="689"/>
    <lineage>
        <taxon>Bacteria</taxon>
        <taxon>Pseudomonadati</taxon>
        <taxon>Pseudomonadota</taxon>
        <taxon>Gammaproteobacteria</taxon>
        <taxon>Vibrionales</taxon>
        <taxon>Vibrionaceae</taxon>
        <taxon>Vibrio</taxon>
    </lineage>
</organism>
<dbReference type="InterPro" id="IPR010982">
    <property type="entry name" value="Lambda_DNA-bd_dom_sf"/>
</dbReference>
<dbReference type="GO" id="GO:0003700">
    <property type="term" value="F:DNA-binding transcription factor activity"/>
    <property type="evidence" value="ECO:0007669"/>
    <property type="project" value="TreeGrafter"/>
</dbReference>
<evidence type="ECO:0000256" key="1">
    <source>
        <dbReference type="ARBA" id="ARBA00023015"/>
    </source>
</evidence>
<dbReference type="AlphaFoldDB" id="A0A3G4V683"/>
<evidence type="ECO:0000256" key="2">
    <source>
        <dbReference type="ARBA" id="ARBA00023125"/>
    </source>
</evidence>
<dbReference type="PROSITE" id="PS50932">
    <property type="entry name" value="HTH_LACI_2"/>
    <property type="match status" value="1"/>
</dbReference>
<dbReference type="Pfam" id="PF00356">
    <property type="entry name" value="LacI"/>
    <property type="match status" value="1"/>
</dbReference>
<gene>
    <name evidence="5" type="ORF">ECB94_02815</name>
</gene>
<dbReference type="Gene3D" id="3.40.50.2300">
    <property type="match status" value="2"/>
</dbReference>
<dbReference type="RefSeq" id="WP_124939934.1">
    <property type="nucleotide sequence ID" value="NZ_CP033577.1"/>
</dbReference>
<dbReference type="PANTHER" id="PTHR30146">
    <property type="entry name" value="LACI-RELATED TRANSCRIPTIONAL REPRESSOR"/>
    <property type="match status" value="1"/>
</dbReference>
<dbReference type="PANTHER" id="PTHR30146:SF109">
    <property type="entry name" value="HTH-TYPE TRANSCRIPTIONAL REGULATOR GALS"/>
    <property type="match status" value="1"/>
</dbReference>
<dbReference type="Gene3D" id="1.10.260.40">
    <property type="entry name" value="lambda repressor-like DNA-binding domains"/>
    <property type="match status" value="1"/>
</dbReference>
<dbReference type="CDD" id="cd01392">
    <property type="entry name" value="HTH_LacI"/>
    <property type="match status" value="1"/>
</dbReference>
<dbReference type="InterPro" id="IPR000843">
    <property type="entry name" value="HTH_LacI"/>
</dbReference>
<dbReference type="Pfam" id="PF13377">
    <property type="entry name" value="Peripla_BP_3"/>
    <property type="match status" value="1"/>
</dbReference>
<proteinExistence type="predicted"/>
<feature type="domain" description="HTH lacI-type" evidence="4">
    <location>
        <begin position="2"/>
        <end position="56"/>
    </location>
</feature>
<dbReference type="EMBL" id="CP033577">
    <property type="protein sequence ID" value="AYV20296.1"/>
    <property type="molecule type" value="Genomic_DNA"/>
</dbReference>
<dbReference type="InterPro" id="IPR046335">
    <property type="entry name" value="LacI/GalR-like_sensor"/>
</dbReference>
<reference evidence="5 6" key="1">
    <citation type="submission" date="2018-11" db="EMBL/GenBank/DDBJ databases">
        <title>Complete Genome Sequence of Vbrio mediterranei 117-T6: a Potential Pathogen Bacteria Isolated from the Conchocelis of Pyropia.</title>
        <authorList>
            <person name="Liu Q."/>
        </authorList>
    </citation>
    <scope>NUCLEOTIDE SEQUENCE [LARGE SCALE GENOMIC DNA]</scope>
    <source>
        <strain evidence="5 6">117-T6</strain>
    </source>
</reference>